<dbReference type="RefSeq" id="WP_138197131.1">
    <property type="nucleotide sequence ID" value="NZ_VCIW01000021.1"/>
</dbReference>
<dbReference type="InterPro" id="IPR011050">
    <property type="entry name" value="Pectin_lyase_fold/virulence"/>
</dbReference>
<dbReference type="SMART" id="SM00710">
    <property type="entry name" value="PbH1"/>
    <property type="match status" value="9"/>
</dbReference>
<dbReference type="InterPro" id="IPR012334">
    <property type="entry name" value="Pectin_lyas_fold"/>
</dbReference>
<organism evidence="1 2">
    <name type="scientific">Paenibacillus antri</name>
    <dbReference type="NCBI Taxonomy" id="2582848"/>
    <lineage>
        <taxon>Bacteria</taxon>
        <taxon>Bacillati</taxon>
        <taxon>Bacillota</taxon>
        <taxon>Bacilli</taxon>
        <taxon>Bacillales</taxon>
        <taxon>Paenibacillaceae</taxon>
        <taxon>Paenibacillus</taxon>
    </lineage>
</organism>
<name>A0A5R9G8M4_9BACL</name>
<dbReference type="OrthoDB" id="2488735at2"/>
<comment type="caution">
    <text evidence="1">The sequence shown here is derived from an EMBL/GenBank/DDBJ whole genome shotgun (WGS) entry which is preliminary data.</text>
</comment>
<reference evidence="1 2" key="1">
    <citation type="submission" date="2019-05" db="EMBL/GenBank/DDBJ databases">
        <authorList>
            <person name="Narsing Rao M.P."/>
            <person name="Li W.J."/>
        </authorList>
    </citation>
    <scope>NUCLEOTIDE SEQUENCE [LARGE SCALE GENOMIC DNA]</scope>
    <source>
        <strain evidence="1 2">SYSU_K30003</strain>
    </source>
</reference>
<proteinExistence type="predicted"/>
<sequence>MEGKLKKLKNASNEYLLPITVAEAVYVEPTVNLKSRLSDIDTIINSMSGSATYMIDIERWGIVQGLPQKPYTEADYTSADRNIQGINNALAFARESGYNAVVIPRGEYSICYPRSIAMLSNLTFFLNGSTFKVMYDSDRKSPFDNRTTNDYFNFKGNSFVFENVTNAHLVGGRIIGDRTDRSWTNATEEAKMEHTYGVVIGRGSSHCSVSHCAISDYMGDNVSLVSSAFRSLVEFYQGLTVNGLDDKTGQPTTSQNTVITTNIPLPSDVEYSSILIAGAGYTRETNLNVREVDVYFYGENNAYLGVQKRRKIYTPITVPVGARTFRLLFRQEANANKYMQITIVYGDIAHHNVIEHNEIFNGHRGGITGGGSYNVIQHNVIRDNGKNTLKFLDGLPTFYDPTRYAINQEDSFGDNCVIRNNLIYNSNHGILVGCYSVQIENNHIYNVDSTAVNLYSLAHATIRGNFIFNCGSSIGLMTARIENAYVNITGNSIHNGVTILNGSGYQVSVTENNFVDPFIIETARGALYHFKNNYVKYSSAVGTSSVTVDRIEGCTFDSLYPQKEVNFRTLESVNSTFRNIMVNMRTRDELTVRDILVLEGCSFIQSTLNNHVYMTKGKEARVRRSKFEDSFISVGNTNTAGETPSIALDDCDITVRANNSLLIIESNRGYGSIRITDSRIAIHNPSFQHLLRIAAYPASAEVILKRNTLSFAGDGSLDLTYYSNASGVLRFVFADNRTTSNLIIPTVNDSRFVPYDPERKGVSEPSSGYFHLGDIYFNARPVPGSHVGWICTLAGYASNVAWTPGSIYSVGAEVHSNGKVYHSITSGTSGSMPPSHASGNWTDPNGLTWKYIGPRAVFRTFGPIST</sequence>
<dbReference type="AlphaFoldDB" id="A0A5R9G8M4"/>
<dbReference type="InterPro" id="IPR006626">
    <property type="entry name" value="PbH1"/>
</dbReference>
<keyword evidence="2" id="KW-1185">Reference proteome</keyword>
<dbReference type="SUPFAM" id="SSF51126">
    <property type="entry name" value="Pectin lyase-like"/>
    <property type="match status" value="2"/>
</dbReference>
<protein>
    <submittedName>
        <fullName evidence="1">Right-handed parallel beta-helix repeat-containing protein</fullName>
    </submittedName>
</protein>
<evidence type="ECO:0000313" key="2">
    <source>
        <dbReference type="Proteomes" id="UP000309676"/>
    </source>
</evidence>
<evidence type="ECO:0000313" key="1">
    <source>
        <dbReference type="EMBL" id="TLS49414.1"/>
    </source>
</evidence>
<dbReference type="EMBL" id="VCIW01000021">
    <property type="protein sequence ID" value="TLS49414.1"/>
    <property type="molecule type" value="Genomic_DNA"/>
</dbReference>
<dbReference type="Proteomes" id="UP000309676">
    <property type="component" value="Unassembled WGS sequence"/>
</dbReference>
<dbReference type="Gene3D" id="2.160.20.10">
    <property type="entry name" value="Single-stranded right-handed beta-helix, Pectin lyase-like"/>
    <property type="match status" value="1"/>
</dbReference>
<accession>A0A5R9G8M4</accession>
<gene>
    <name evidence="1" type="ORF">FE782_25180</name>
</gene>